<proteinExistence type="predicted"/>
<keyword evidence="3" id="KW-1185">Reference proteome</keyword>
<dbReference type="Proteomes" id="UP000422108">
    <property type="component" value="Chromosome"/>
</dbReference>
<sequence length="95" mass="10922">MQTNLSSGIEKRKQKRKPGERSNTFLEEALAAREAYLQQHPHMREYQTEIDSVLDKSGNNQGRMAVLVTLMQGKLLEMQKELYRVTQLLGESVKS</sequence>
<accession>A0A5K8A7N3</accession>
<gene>
    <name evidence="2" type="ORF">DSCOOX_15980</name>
</gene>
<evidence type="ECO:0000313" key="2">
    <source>
        <dbReference type="EMBL" id="BBO88418.1"/>
    </source>
</evidence>
<evidence type="ECO:0000256" key="1">
    <source>
        <dbReference type="SAM" id="MobiDB-lite"/>
    </source>
</evidence>
<dbReference type="RefSeq" id="WP_155309732.1">
    <property type="nucleotide sequence ID" value="NZ_AP021879.1"/>
</dbReference>
<feature type="region of interest" description="Disordered" evidence="1">
    <location>
        <begin position="1"/>
        <end position="23"/>
    </location>
</feature>
<name>A0A5K8A7N3_9BACT</name>
<protein>
    <submittedName>
        <fullName evidence="2">Uncharacterized protein</fullName>
    </submittedName>
</protein>
<organism evidence="2 3">
    <name type="scientific">Desulfosarcina ovata subsp. ovata</name>
    <dbReference type="NCBI Taxonomy" id="2752305"/>
    <lineage>
        <taxon>Bacteria</taxon>
        <taxon>Pseudomonadati</taxon>
        <taxon>Thermodesulfobacteriota</taxon>
        <taxon>Desulfobacteria</taxon>
        <taxon>Desulfobacterales</taxon>
        <taxon>Desulfosarcinaceae</taxon>
        <taxon>Desulfosarcina</taxon>
    </lineage>
</organism>
<reference evidence="2 3" key="1">
    <citation type="submission" date="2019-11" db="EMBL/GenBank/DDBJ databases">
        <title>Comparative genomics of hydrocarbon-degrading Desulfosarcina strains.</title>
        <authorList>
            <person name="Watanabe M."/>
            <person name="Kojima H."/>
            <person name="Fukui M."/>
        </authorList>
    </citation>
    <scope>NUCLEOTIDE SEQUENCE [LARGE SCALE GENOMIC DNA]</scope>
    <source>
        <strain evidence="3">oXyS1</strain>
    </source>
</reference>
<evidence type="ECO:0000313" key="3">
    <source>
        <dbReference type="Proteomes" id="UP000422108"/>
    </source>
</evidence>
<dbReference type="EMBL" id="AP021879">
    <property type="protein sequence ID" value="BBO88418.1"/>
    <property type="molecule type" value="Genomic_DNA"/>
</dbReference>
<dbReference type="AlphaFoldDB" id="A0A5K8A7N3"/>